<dbReference type="GO" id="GO:0009247">
    <property type="term" value="P:glycolipid biosynthetic process"/>
    <property type="evidence" value="ECO:0007669"/>
    <property type="project" value="TreeGrafter"/>
</dbReference>
<dbReference type="AlphaFoldDB" id="A0A6J6ICE7"/>
<dbReference type="Gene3D" id="3.90.550.10">
    <property type="entry name" value="Spore Coat Polysaccharide Biosynthesis Protein SpsA, Chain A"/>
    <property type="match status" value="1"/>
</dbReference>
<evidence type="ECO:0000313" key="5">
    <source>
        <dbReference type="EMBL" id="CAB4623620.1"/>
    </source>
</evidence>
<dbReference type="EMBL" id="CAEZVJ010000018">
    <property type="protein sequence ID" value="CAB4623620.1"/>
    <property type="molecule type" value="Genomic_DNA"/>
</dbReference>
<dbReference type="InterPro" id="IPR029044">
    <property type="entry name" value="Nucleotide-diphossugar_trans"/>
</dbReference>
<dbReference type="FunFam" id="3.90.550.10:FF:000122">
    <property type="entry name" value="Dolichol-phosphate mannosyltransferase subunit 1"/>
    <property type="match status" value="1"/>
</dbReference>
<dbReference type="InterPro" id="IPR039528">
    <property type="entry name" value="DPM1-like"/>
</dbReference>
<gene>
    <name evidence="5" type="ORF">UFOPK1961_00273</name>
    <name evidence="6" type="ORF">UFOPK3364_00329</name>
</gene>
<keyword evidence="2" id="KW-0328">Glycosyltransferase</keyword>
<evidence type="ECO:0000256" key="2">
    <source>
        <dbReference type="ARBA" id="ARBA00022676"/>
    </source>
</evidence>
<evidence type="ECO:0000256" key="1">
    <source>
        <dbReference type="ARBA" id="ARBA00006739"/>
    </source>
</evidence>
<dbReference type="InterPro" id="IPR001173">
    <property type="entry name" value="Glyco_trans_2-like"/>
</dbReference>
<dbReference type="SUPFAM" id="SSF53448">
    <property type="entry name" value="Nucleotide-diphospho-sugar transferases"/>
    <property type="match status" value="1"/>
</dbReference>
<evidence type="ECO:0000259" key="4">
    <source>
        <dbReference type="Pfam" id="PF00535"/>
    </source>
</evidence>
<dbReference type="EMBL" id="CAFBLO010000019">
    <property type="protein sequence ID" value="CAB4862539.1"/>
    <property type="molecule type" value="Genomic_DNA"/>
</dbReference>
<evidence type="ECO:0000313" key="6">
    <source>
        <dbReference type="EMBL" id="CAB4862539.1"/>
    </source>
</evidence>
<proteinExistence type="inferred from homology"/>
<dbReference type="PANTHER" id="PTHR43398">
    <property type="entry name" value="DOLICHOL-PHOSPHATE MANNOSYLTRANSFERASE SUBUNIT 1"/>
    <property type="match status" value="1"/>
</dbReference>
<evidence type="ECO:0000256" key="3">
    <source>
        <dbReference type="ARBA" id="ARBA00022679"/>
    </source>
</evidence>
<reference evidence="5" key="1">
    <citation type="submission" date="2020-05" db="EMBL/GenBank/DDBJ databases">
        <authorList>
            <person name="Chiriac C."/>
            <person name="Salcher M."/>
            <person name="Ghai R."/>
            <person name="Kavagutti S V."/>
        </authorList>
    </citation>
    <scope>NUCLEOTIDE SEQUENCE</scope>
</reference>
<comment type="similarity">
    <text evidence="1">Belongs to the glycosyltransferase 2 family.</text>
</comment>
<keyword evidence="3" id="KW-0808">Transferase</keyword>
<organism evidence="5">
    <name type="scientific">freshwater metagenome</name>
    <dbReference type="NCBI Taxonomy" id="449393"/>
    <lineage>
        <taxon>unclassified sequences</taxon>
        <taxon>metagenomes</taxon>
        <taxon>ecological metagenomes</taxon>
    </lineage>
</organism>
<sequence length="240" mass="26234">MSDALIIVPTYNEIESLATVLDRIVVSSPDADVLVVDDNSPDGTGSLADTYASKNPRVHVLHRELKSGLGPAYIAGFRWAFERDYAWVVEIDADGSHDPAVIPTLLGIARGVTADLVIGSRWVRGGRVDGWSAVRHVISRAGNSYARLALRSRINDMTSGFRVIRVETLRQLHLETIASSGYCFQIEIADRLELDGGTIIEHPITFVERASGSSKMHVGIVLEAFARITGWGVGRWILGR</sequence>
<dbReference type="PANTHER" id="PTHR43398:SF1">
    <property type="entry name" value="DOLICHOL-PHOSPHATE MANNOSYLTRANSFERASE SUBUNIT 1"/>
    <property type="match status" value="1"/>
</dbReference>
<dbReference type="CDD" id="cd06442">
    <property type="entry name" value="DPM1_like"/>
    <property type="match status" value="1"/>
</dbReference>
<accession>A0A6J6ICE7</accession>
<name>A0A6J6ICE7_9ZZZZ</name>
<protein>
    <submittedName>
        <fullName evidence="5">Unannotated protein</fullName>
    </submittedName>
</protein>
<feature type="domain" description="Glycosyltransferase 2-like" evidence="4">
    <location>
        <begin position="6"/>
        <end position="171"/>
    </location>
</feature>
<dbReference type="GO" id="GO:0016020">
    <property type="term" value="C:membrane"/>
    <property type="evidence" value="ECO:0007669"/>
    <property type="project" value="GOC"/>
</dbReference>
<dbReference type="GO" id="GO:0004582">
    <property type="term" value="F:dolichyl-phosphate beta-D-mannosyltransferase activity"/>
    <property type="evidence" value="ECO:0007669"/>
    <property type="project" value="InterPro"/>
</dbReference>
<dbReference type="Pfam" id="PF00535">
    <property type="entry name" value="Glycos_transf_2"/>
    <property type="match status" value="1"/>
</dbReference>